<protein>
    <recommendedName>
        <fullName evidence="4 5">Large ribosomal subunit protein bL36c</fullName>
    </recommendedName>
</protein>
<dbReference type="SUPFAM" id="SSF57840">
    <property type="entry name" value="Ribosomal protein L36"/>
    <property type="match status" value="1"/>
</dbReference>
<dbReference type="PANTHER" id="PTHR42888:SF1">
    <property type="entry name" value="LARGE RIBOSOMAL SUBUNIT PROTEIN BL36C"/>
    <property type="match status" value="1"/>
</dbReference>
<dbReference type="NCBIfam" id="TIGR01022">
    <property type="entry name" value="rpmJ_bact"/>
    <property type="match status" value="1"/>
</dbReference>
<dbReference type="GO" id="GO:1990904">
    <property type="term" value="C:ribonucleoprotein complex"/>
    <property type="evidence" value="ECO:0007669"/>
    <property type="project" value="UniProtKB-KW"/>
</dbReference>
<sequence length="44" mass="5289">MKVRASIKKICKNCRLVHRKNKLLIICTNSKHKQRQLKKPNFKN</sequence>
<geneLocation type="chloroplast" evidence="6"/>
<comment type="similarity">
    <text evidence="1 5">Belongs to the bacterial ribosomal protein bL36 family.</text>
</comment>
<dbReference type="PROSITE" id="PS00828">
    <property type="entry name" value="RIBOSOMAL_L36"/>
    <property type="match status" value="1"/>
</dbReference>
<dbReference type="InterPro" id="IPR000473">
    <property type="entry name" value="Ribosomal_bL36"/>
</dbReference>
<comment type="subcellular location">
    <subcellularLocation>
        <location evidence="5">Plastid</location>
        <location evidence="5">Chloroplast</location>
    </subcellularLocation>
</comment>
<evidence type="ECO:0000256" key="2">
    <source>
        <dbReference type="ARBA" id="ARBA00022980"/>
    </source>
</evidence>
<dbReference type="GO" id="GO:0003735">
    <property type="term" value="F:structural constituent of ribosome"/>
    <property type="evidence" value="ECO:0007669"/>
    <property type="project" value="InterPro"/>
</dbReference>
<keyword evidence="6" id="KW-0150">Chloroplast</keyword>
<dbReference type="PANTHER" id="PTHR42888">
    <property type="entry name" value="50S RIBOSOMAL PROTEIN L36, CHLOROPLASTIC"/>
    <property type="match status" value="1"/>
</dbReference>
<dbReference type="Pfam" id="PF00444">
    <property type="entry name" value="Ribosomal_L36"/>
    <property type="match status" value="1"/>
</dbReference>
<keyword evidence="2 5" id="KW-0689">Ribosomal protein</keyword>
<organism evidence="6">
    <name type="scientific">Avrainvillea mazei</name>
    <dbReference type="NCBI Taxonomy" id="381412"/>
    <lineage>
        <taxon>Eukaryota</taxon>
        <taxon>Viridiplantae</taxon>
        <taxon>Chlorophyta</taxon>
        <taxon>core chlorophytes</taxon>
        <taxon>Ulvophyceae</taxon>
        <taxon>TCBD clade</taxon>
        <taxon>Bryopsidales</taxon>
        <taxon>Halimedineae</taxon>
        <taxon>Dichotomosiphonaceae</taxon>
        <taxon>Avrainvillea</taxon>
    </lineage>
</organism>
<dbReference type="GO" id="GO:0006412">
    <property type="term" value="P:translation"/>
    <property type="evidence" value="ECO:0007669"/>
    <property type="project" value="UniProtKB-UniRule"/>
</dbReference>
<dbReference type="HAMAP" id="MF_00251">
    <property type="entry name" value="Ribosomal_bL36"/>
    <property type="match status" value="1"/>
</dbReference>
<evidence type="ECO:0000256" key="3">
    <source>
        <dbReference type="ARBA" id="ARBA00023274"/>
    </source>
</evidence>
<dbReference type="InterPro" id="IPR035977">
    <property type="entry name" value="Ribosomal_bL36_sp"/>
</dbReference>
<evidence type="ECO:0000313" key="6">
    <source>
        <dbReference type="EMBL" id="ARQ82206.1"/>
    </source>
</evidence>
<evidence type="ECO:0000256" key="4">
    <source>
        <dbReference type="ARBA" id="ARBA00035240"/>
    </source>
</evidence>
<keyword evidence="3 5" id="KW-0687">Ribonucleoprotein</keyword>
<evidence type="ECO:0000256" key="5">
    <source>
        <dbReference type="HAMAP-Rule" id="MF_00251"/>
    </source>
</evidence>
<dbReference type="EMBL" id="KY509313">
    <property type="protein sequence ID" value="ARQ82206.1"/>
    <property type="molecule type" value="Genomic_DNA"/>
</dbReference>
<evidence type="ECO:0000256" key="1">
    <source>
        <dbReference type="ARBA" id="ARBA00007645"/>
    </source>
</evidence>
<dbReference type="GO" id="GO:0009507">
    <property type="term" value="C:chloroplast"/>
    <property type="evidence" value="ECO:0007669"/>
    <property type="project" value="UniProtKB-SubCell"/>
</dbReference>
<reference evidence="6" key="1">
    <citation type="journal article" date="2017" name="J. Phycol.">
        <title>Phylogenetic position of the coral symbiont Ostreobium (Ulvophyceae) inferred from chloroplast genome data.</title>
        <authorList>
            <person name="Verbruggen H."/>
            <person name="Marcelino V.R."/>
            <person name="Guiry M.D."/>
            <person name="Cremen M.C."/>
            <person name="Jackson C.J."/>
        </authorList>
    </citation>
    <scope>NUCLEOTIDE SEQUENCE</scope>
</reference>
<accession>A0A1X9RPX0</accession>
<name>A0A1X9RPX0_9CHLO</name>
<proteinExistence type="inferred from homology"/>
<gene>
    <name evidence="5 6" type="primary">rpl36</name>
</gene>
<dbReference type="AlphaFoldDB" id="A0A1X9RPX0"/>
<dbReference type="GO" id="GO:0005840">
    <property type="term" value="C:ribosome"/>
    <property type="evidence" value="ECO:0007669"/>
    <property type="project" value="UniProtKB-KW"/>
</dbReference>
<keyword evidence="6" id="KW-0934">Plastid</keyword>